<dbReference type="InterPro" id="IPR045666">
    <property type="entry name" value="OpdA_N"/>
</dbReference>
<dbReference type="GO" id="GO:0046872">
    <property type="term" value="F:metal ion binding"/>
    <property type="evidence" value="ECO:0007669"/>
    <property type="project" value="UniProtKB-UniRule"/>
</dbReference>
<evidence type="ECO:0000259" key="10">
    <source>
        <dbReference type="Pfam" id="PF01432"/>
    </source>
</evidence>
<dbReference type="Proteomes" id="UP000604381">
    <property type="component" value="Unassembled WGS sequence"/>
</dbReference>
<dbReference type="InterPro" id="IPR034005">
    <property type="entry name" value="M3A_DCP"/>
</dbReference>
<dbReference type="EC" id="3.4.24.70" evidence="8"/>
<feature type="domain" description="Oligopeptidase A N-terminal" evidence="11">
    <location>
        <begin position="46"/>
        <end position="145"/>
    </location>
</feature>
<dbReference type="InterPro" id="IPR001567">
    <property type="entry name" value="Pept_M3A_M3B_dom"/>
</dbReference>
<dbReference type="SUPFAM" id="SSF55486">
    <property type="entry name" value="Metalloproteases ('zincins'), catalytic domain"/>
    <property type="match status" value="1"/>
</dbReference>
<protein>
    <recommendedName>
        <fullName evidence="8">oligopeptidase A</fullName>
        <ecNumber evidence="8">3.4.24.70</ecNumber>
    </recommendedName>
</protein>
<sequence>MSADLTPFGAPPRYAAATPEQAAAAVEERSAALVARAEELAAAAGEPGWDDLVAPLDEACERVDSAAGLVAHLAAVSASPAWDKAHRAALRAATAAFSALGQNERLYARLQQLAAGDGVAPARRRILADTLADFELNGVGLPAAERKQFAKNEERLAELGAEFAENVRKATAAFAVDVAAEAELGEMPADVKAAHRRPDGGWRFGLLDPSYAAFMAYATDRSKREEMARARNARASDLDEPARDNAKPLREILRLRFEQARLLGYANPAAMILTRRMAKEPAAAEAFLADLAARARPAAAKQYSELADFARKELGIGELAAWDLAFAAERYKQAATGLGEAEIRPYFPAAKVIAGLLECLGELFSVAFAPRPAEAAERWHEGVECLAVSRGGAEIGSLYLDLYARPGKQGGAWAHGAQARCRIPGGARQLPAALVNCNFTAPAADRPACLGWQEVVTLFHEAGHAVHHLLTQVDDFCASGMNGVEWDAVELPSQFLENFAWRRATARAMSAHADTGAPLPDELHARLRRQETVLAGLQVTRQLGFARYDLALHQRADAEPLALWGEVRAENSVVPSMPEDRFPCAFTHVFAGGYAAGYYGYLWAQVLAADAYEAFEEPAADLGELGARFCTEVLERGGTRDADENFRAFRGREPAPAPLLRRLGLA</sequence>
<feature type="domain" description="Peptidase M3A/M3B catalytic" evidence="10">
    <location>
        <begin position="214"/>
        <end position="664"/>
    </location>
</feature>
<keyword evidence="5 9" id="KW-0862">Zinc</keyword>
<dbReference type="AlphaFoldDB" id="A0A930UIY5"/>
<dbReference type="InterPro" id="IPR045090">
    <property type="entry name" value="Pept_M3A_M3B"/>
</dbReference>
<organism evidence="12 13">
    <name type="scientific">Candidatus Amphirhobacter heronislandensis</name>
    <dbReference type="NCBI Taxonomy" id="1732024"/>
    <lineage>
        <taxon>Bacteria</taxon>
        <taxon>Pseudomonadati</taxon>
        <taxon>Pseudomonadota</taxon>
        <taxon>Gammaproteobacteria</taxon>
        <taxon>Candidatus Tethybacterales</taxon>
        <taxon>Candidatus Tethybacteraceae</taxon>
        <taxon>Candidatus Amphirhobacter</taxon>
    </lineage>
</organism>
<dbReference type="Gene3D" id="1.10.1370.40">
    <property type="match status" value="1"/>
</dbReference>
<comment type="cofactor">
    <cofactor evidence="9">
        <name>Zn(2+)</name>
        <dbReference type="ChEBI" id="CHEBI:29105"/>
    </cofactor>
    <text evidence="9">Binds 1 zinc ion.</text>
</comment>
<evidence type="ECO:0000256" key="4">
    <source>
        <dbReference type="ARBA" id="ARBA00022801"/>
    </source>
</evidence>
<dbReference type="InterPro" id="IPR024079">
    <property type="entry name" value="MetalloPept_cat_dom_sf"/>
</dbReference>
<reference evidence="12" key="1">
    <citation type="submission" date="2020-10" db="EMBL/GenBank/DDBJ databases">
        <title>An improved Amphimedon queenslandica hologenome assembly reveals how three proteobacterial symbionts can extend the metabolic phenotypic of their marine sponge host.</title>
        <authorList>
            <person name="Degnan B."/>
            <person name="Degnan S."/>
            <person name="Xiang X."/>
        </authorList>
    </citation>
    <scope>NUCLEOTIDE SEQUENCE</scope>
    <source>
        <strain evidence="12">AqS2</strain>
    </source>
</reference>
<keyword evidence="13" id="KW-1185">Reference proteome</keyword>
<dbReference type="EMBL" id="JADHEI010000052">
    <property type="protein sequence ID" value="MBF2735782.1"/>
    <property type="molecule type" value="Genomic_DNA"/>
</dbReference>
<dbReference type="PANTHER" id="PTHR11804:SF84">
    <property type="entry name" value="SACCHAROLYSIN"/>
    <property type="match status" value="1"/>
</dbReference>
<evidence type="ECO:0000256" key="5">
    <source>
        <dbReference type="ARBA" id="ARBA00022833"/>
    </source>
</evidence>
<dbReference type="CDD" id="cd06456">
    <property type="entry name" value="M3A_DCP"/>
    <property type="match status" value="1"/>
</dbReference>
<evidence type="ECO:0000259" key="11">
    <source>
        <dbReference type="Pfam" id="PF19310"/>
    </source>
</evidence>
<dbReference type="GO" id="GO:0004222">
    <property type="term" value="F:metalloendopeptidase activity"/>
    <property type="evidence" value="ECO:0007669"/>
    <property type="project" value="UniProtKB-EC"/>
</dbReference>
<dbReference type="GO" id="GO:0006518">
    <property type="term" value="P:peptide metabolic process"/>
    <property type="evidence" value="ECO:0007669"/>
    <property type="project" value="TreeGrafter"/>
</dbReference>
<name>A0A930UIY5_9GAMM</name>
<evidence type="ECO:0000256" key="8">
    <source>
        <dbReference type="ARBA" id="ARBA00026100"/>
    </source>
</evidence>
<gene>
    <name evidence="12" type="ORF">ISN26_06910</name>
</gene>
<evidence type="ECO:0000313" key="13">
    <source>
        <dbReference type="Proteomes" id="UP000604381"/>
    </source>
</evidence>
<comment type="catalytic activity">
    <reaction evidence="7">
        <text>Hydrolysis of oligopeptides, with broad specificity. Gly or Ala commonly occur as P1 or P1' residues, but more distant residues are also important, as is shown by the fact that Z-Gly-Pro-Gly-|-Gly-Pro-Ala is cleaved, but not Z-(Gly)(5).</text>
        <dbReference type="EC" id="3.4.24.70"/>
    </reaction>
</comment>
<proteinExistence type="inferred from homology"/>
<dbReference type="Gene3D" id="1.10.1370.10">
    <property type="entry name" value="Neurolysin, domain 3"/>
    <property type="match status" value="1"/>
</dbReference>
<dbReference type="InterPro" id="IPR024077">
    <property type="entry name" value="Neurolysin/TOP_dom2"/>
</dbReference>
<evidence type="ECO:0000256" key="1">
    <source>
        <dbReference type="ARBA" id="ARBA00006040"/>
    </source>
</evidence>
<evidence type="ECO:0000256" key="9">
    <source>
        <dbReference type="RuleBase" id="RU003435"/>
    </source>
</evidence>
<dbReference type="GO" id="GO:0006508">
    <property type="term" value="P:proteolysis"/>
    <property type="evidence" value="ECO:0007669"/>
    <property type="project" value="UniProtKB-KW"/>
</dbReference>
<evidence type="ECO:0000256" key="7">
    <source>
        <dbReference type="ARBA" id="ARBA00024603"/>
    </source>
</evidence>
<keyword evidence="2 9" id="KW-0645">Protease</keyword>
<dbReference type="Gene3D" id="3.40.390.10">
    <property type="entry name" value="Collagenase (Catalytic Domain)"/>
    <property type="match status" value="1"/>
</dbReference>
<dbReference type="PANTHER" id="PTHR11804">
    <property type="entry name" value="PROTEASE M3 THIMET OLIGOPEPTIDASE-RELATED"/>
    <property type="match status" value="1"/>
</dbReference>
<keyword evidence="4 9" id="KW-0378">Hydrolase</keyword>
<comment type="caution">
    <text evidence="12">The sequence shown here is derived from an EMBL/GenBank/DDBJ whole genome shotgun (WGS) entry which is preliminary data.</text>
</comment>
<keyword evidence="3 9" id="KW-0479">Metal-binding</keyword>
<accession>A0A930UIY5</accession>
<evidence type="ECO:0000256" key="3">
    <source>
        <dbReference type="ARBA" id="ARBA00022723"/>
    </source>
</evidence>
<evidence type="ECO:0000256" key="2">
    <source>
        <dbReference type="ARBA" id="ARBA00022670"/>
    </source>
</evidence>
<comment type="similarity">
    <text evidence="1 9">Belongs to the peptidase M3 family.</text>
</comment>
<keyword evidence="6 9" id="KW-0482">Metalloprotease</keyword>
<evidence type="ECO:0000256" key="6">
    <source>
        <dbReference type="ARBA" id="ARBA00023049"/>
    </source>
</evidence>
<dbReference type="Pfam" id="PF19310">
    <property type="entry name" value="TOP_N"/>
    <property type="match status" value="1"/>
</dbReference>
<evidence type="ECO:0000313" key="12">
    <source>
        <dbReference type="EMBL" id="MBF2735782.1"/>
    </source>
</evidence>
<dbReference type="Pfam" id="PF01432">
    <property type="entry name" value="Peptidase_M3"/>
    <property type="match status" value="1"/>
</dbReference>